<protein>
    <submittedName>
        <fullName evidence="1">Uncharacterized protein</fullName>
    </submittedName>
</protein>
<evidence type="ECO:0000313" key="1">
    <source>
        <dbReference type="EMBL" id="KKN74000.1"/>
    </source>
</evidence>
<sequence length="88" mass="10220">MNKTPERQVGDSFTRAGLNGIDLEGKIPQHKRECSHSLGLVYYKDELDTTVSQDNISDVRGEYNENDIQWFKYCPYCGIELLPKHREE</sequence>
<reference evidence="1" key="1">
    <citation type="journal article" date="2015" name="Nature">
        <title>Complex archaea that bridge the gap between prokaryotes and eukaryotes.</title>
        <authorList>
            <person name="Spang A."/>
            <person name="Saw J.H."/>
            <person name="Jorgensen S.L."/>
            <person name="Zaremba-Niedzwiedzka K."/>
            <person name="Martijn J."/>
            <person name="Lind A.E."/>
            <person name="van Eijk R."/>
            <person name="Schleper C."/>
            <person name="Guy L."/>
            <person name="Ettema T.J."/>
        </authorList>
    </citation>
    <scope>NUCLEOTIDE SEQUENCE</scope>
</reference>
<dbReference type="EMBL" id="LAZR01000334">
    <property type="protein sequence ID" value="KKN74000.1"/>
    <property type="molecule type" value="Genomic_DNA"/>
</dbReference>
<comment type="caution">
    <text evidence="1">The sequence shown here is derived from an EMBL/GenBank/DDBJ whole genome shotgun (WGS) entry which is preliminary data.</text>
</comment>
<gene>
    <name evidence="1" type="ORF">LCGC14_0395660</name>
</gene>
<proteinExistence type="predicted"/>
<name>A0A0F9SYG3_9ZZZZ</name>
<organism evidence="1">
    <name type="scientific">marine sediment metagenome</name>
    <dbReference type="NCBI Taxonomy" id="412755"/>
    <lineage>
        <taxon>unclassified sequences</taxon>
        <taxon>metagenomes</taxon>
        <taxon>ecological metagenomes</taxon>
    </lineage>
</organism>
<accession>A0A0F9SYG3</accession>
<dbReference type="AlphaFoldDB" id="A0A0F9SYG3"/>